<keyword evidence="8" id="KW-1185">Reference proteome</keyword>
<sequence>MWDAIWVQLVTAQADATAHKGIFDILMDTNSWVVIAVLVLLAVLSLMSWYIIGYKWFYLRSVHKESLKFLEVFWESKRLDNIFQSAEQFPKAPVSQVFKAGYIELSKLKKRDQSDGSAKSGDPMRVQLSGIENVDRSLRRATSTEMTQLEAMVPFLATVGSTAPFIGLFGTVWGIMEAFVNINSAGAAGLDVVAGPIAEALIVTAAGLFAAIPSVVFYNIFVNRIRVLGAEMENFSSDFLNIVKRHFFD</sequence>
<evidence type="ECO:0000256" key="2">
    <source>
        <dbReference type="ARBA" id="ARBA00022475"/>
    </source>
</evidence>
<dbReference type="InterPro" id="IPR050790">
    <property type="entry name" value="ExbB/TolQ_transport"/>
</dbReference>
<dbReference type="PANTHER" id="PTHR30625:SF3">
    <property type="entry name" value="TOL-PAL SYSTEM PROTEIN TOLQ"/>
    <property type="match status" value="1"/>
</dbReference>
<name>A0A2Z4FI44_9DELT</name>
<evidence type="ECO:0000256" key="6">
    <source>
        <dbReference type="RuleBase" id="RU004057"/>
    </source>
</evidence>
<keyword evidence="2" id="KW-1003">Cell membrane</keyword>
<accession>A0A2Z4FI44</accession>
<keyword evidence="6" id="KW-0813">Transport</keyword>
<comment type="subcellular location">
    <subcellularLocation>
        <location evidence="1">Cell membrane</location>
        <topology evidence="1">Multi-pass membrane protein</topology>
    </subcellularLocation>
    <subcellularLocation>
        <location evidence="6">Membrane</location>
        <topology evidence="6">Multi-pass membrane protein</topology>
    </subcellularLocation>
</comment>
<dbReference type="EMBL" id="CP030032">
    <property type="protein sequence ID" value="AWV88602.1"/>
    <property type="molecule type" value="Genomic_DNA"/>
</dbReference>
<dbReference type="RefSeq" id="WP_111332492.1">
    <property type="nucleotide sequence ID" value="NZ_CP030032.1"/>
</dbReference>
<evidence type="ECO:0000256" key="1">
    <source>
        <dbReference type="ARBA" id="ARBA00004651"/>
    </source>
</evidence>
<evidence type="ECO:0000313" key="7">
    <source>
        <dbReference type="EMBL" id="AWV88602.1"/>
    </source>
</evidence>
<keyword evidence="4" id="KW-1133">Transmembrane helix</keyword>
<evidence type="ECO:0000256" key="3">
    <source>
        <dbReference type="ARBA" id="ARBA00022692"/>
    </source>
</evidence>
<keyword evidence="7" id="KW-0969">Cilium</keyword>
<proteinExistence type="inferred from homology"/>
<dbReference type="OrthoDB" id="9805133at2"/>
<keyword evidence="5" id="KW-0472">Membrane</keyword>
<keyword evidence="7" id="KW-0282">Flagellum</keyword>
<gene>
    <name evidence="7" type="ORF">DN745_04325</name>
</gene>
<keyword evidence="3" id="KW-0812">Transmembrane</keyword>
<dbReference type="GO" id="GO:0017038">
    <property type="term" value="P:protein import"/>
    <property type="evidence" value="ECO:0007669"/>
    <property type="project" value="TreeGrafter"/>
</dbReference>
<dbReference type="AlphaFoldDB" id="A0A2Z4FI44"/>
<keyword evidence="7" id="KW-0966">Cell projection</keyword>
<dbReference type="PANTHER" id="PTHR30625">
    <property type="entry name" value="PROTEIN TOLQ"/>
    <property type="match status" value="1"/>
</dbReference>
<reference evidence="7 8" key="1">
    <citation type="submission" date="2018-06" db="EMBL/GenBank/DDBJ databases">
        <title>Lujinxingia sediminis gen. nov. sp. nov., a new facultative anaerobic member of the class Deltaproteobacteria, and proposal of Lujinxingaceae fam. nov.</title>
        <authorList>
            <person name="Guo L.-Y."/>
            <person name="Li C.-M."/>
            <person name="Wang S."/>
            <person name="Du Z.-J."/>
        </authorList>
    </citation>
    <scope>NUCLEOTIDE SEQUENCE [LARGE SCALE GENOMIC DNA]</scope>
    <source>
        <strain evidence="7 8">FA350</strain>
    </source>
</reference>
<comment type="similarity">
    <text evidence="6">Belongs to the exbB/tolQ family.</text>
</comment>
<dbReference type="KEGG" id="bsed:DN745_04325"/>
<dbReference type="InterPro" id="IPR002898">
    <property type="entry name" value="MotA_ExbB_proton_chnl"/>
</dbReference>
<dbReference type="Pfam" id="PF01618">
    <property type="entry name" value="MotA_ExbB"/>
    <property type="match status" value="1"/>
</dbReference>
<organism evidence="7 8">
    <name type="scientific">Bradymonas sediminis</name>
    <dbReference type="NCBI Taxonomy" id="1548548"/>
    <lineage>
        <taxon>Bacteria</taxon>
        <taxon>Deltaproteobacteria</taxon>
        <taxon>Bradymonadales</taxon>
        <taxon>Bradymonadaceae</taxon>
        <taxon>Bradymonas</taxon>
    </lineage>
</organism>
<evidence type="ECO:0000256" key="5">
    <source>
        <dbReference type="ARBA" id="ARBA00023136"/>
    </source>
</evidence>
<dbReference type="Proteomes" id="UP000249799">
    <property type="component" value="Chromosome"/>
</dbReference>
<evidence type="ECO:0000313" key="8">
    <source>
        <dbReference type="Proteomes" id="UP000249799"/>
    </source>
</evidence>
<evidence type="ECO:0000256" key="4">
    <source>
        <dbReference type="ARBA" id="ARBA00022989"/>
    </source>
</evidence>
<protein>
    <submittedName>
        <fullName evidence="7">Flagellar motor protein MotA</fullName>
    </submittedName>
</protein>
<dbReference type="GO" id="GO:0005886">
    <property type="term" value="C:plasma membrane"/>
    <property type="evidence" value="ECO:0007669"/>
    <property type="project" value="UniProtKB-SubCell"/>
</dbReference>
<keyword evidence="6" id="KW-0653">Protein transport</keyword>